<reference evidence="8" key="1">
    <citation type="journal article" date="2023" name="Plant J.">
        <title>The genome of the king protea, Protea cynaroides.</title>
        <authorList>
            <person name="Chang J."/>
            <person name="Duong T.A."/>
            <person name="Schoeman C."/>
            <person name="Ma X."/>
            <person name="Roodt D."/>
            <person name="Barker N."/>
            <person name="Li Z."/>
            <person name="Van de Peer Y."/>
            <person name="Mizrachi E."/>
        </authorList>
    </citation>
    <scope>NUCLEOTIDE SEQUENCE</scope>
    <source>
        <tissue evidence="8">Young leaves</tissue>
    </source>
</reference>
<keyword evidence="4 6" id="KW-1133">Transmembrane helix</keyword>
<feature type="transmembrane region" description="Helical" evidence="6">
    <location>
        <begin position="186"/>
        <end position="206"/>
    </location>
</feature>
<feature type="domain" description="EamA" evidence="7">
    <location>
        <begin position="189"/>
        <end position="326"/>
    </location>
</feature>
<evidence type="ECO:0000259" key="7">
    <source>
        <dbReference type="Pfam" id="PF00892"/>
    </source>
</evidence>
<evidence type="ECO:0000313" key="9">
    <source>
        <dbReference type="Proteomes" id="UP001141806"/>
    </source>
</evidence>
<dbReference type="OrthoDB" id="1728340at2759"/>
<feature type="transmembrane region" description="Helical" evidence="6">
    <location>
        <begin position="7"/>
        <end position="26"/>
    </location>
</feature>
<comment type="similarity">
    <text evidence="2 6">Belongs to the drug/metabolite transporter (DMT) superfamily. Plant drug/metabolite exporter (P-DME) (TC 2.A.7.4) family.</text>
</comment>
<evidence type="ECO:0000256" key="5">
    <source>
        <dbReference type="ARBA" id="ARBA00023136"/>
    </source>
</evidence>
<dbReference type="GO" id="GO:0022857">
    <property type="term" value="F:transmembrane transporter activity"/>
    <property type="evidence" value="ECO:0007669"/>
    <property type="project" value="InterPro"/>
</dbReference>
<evidence type="ECO:0000256" key="2">
    <source>
        <dbReference type="ARBA" id="ARBA00007635"/>
    </source>
</evidence>
<feature type="transmembrane region" description="Helical" evidence="6">
    <location>
        <begin position="283"/>
        <end position="303"/>
    </location>
</feature>
<feature type="transmembrane region" description="Helical" evidence="6">
    <location>
        <begin position="134"/>
        <end position="152"/>
    </location>
</feature>
<dbReference type="AlphaFoldDB" id="A0A9Q0QUC2"/>
<dbReference type="InterPro" id="IPR000620">
    <property type="entry name" value="EamA_dom"/>
</dbReference>
<evidence type="ECO:0000256" key="3">
    <source>
        <dbReference type="ARBA" id="ARBA00022692"/>
    </source>
</evidence>
<evidence type="ECO:0000256" key="4">
    <source>
        <dbReference type="ARBA" id="ARBA00022989"/>
    </source>
</evidence>
<proteinExistence type="inferred from homology"/>
<dbReference type="InterPro" id="IPR037185">
    <property type="entry name" value="EmrE-like"/>
</dbReference>
<accession>A0A9Q0QUC2</accession>
<feature type="transmembrane region" description="Helical" evidence="6">
    <location>
        <begin position="71"/>
        <end position="92"/>
    </location>
</feature>
<evidence type="ECO:0000313" key="8">
    <source>
        <dbReference type="EMBL" id="KAJ4972238.1"/>
    </source>
</evidence>
<dbReference type="Pfam" id="PF00892">
    <property type="entry name" value="EamA"/>
    <property type="match status" value="2"/>
</dbReference>
<gene>
    <name evidence="8" type="ORF">NE237_005337</name>
</gene>
<name>A0A9Q0QUC2_9MAGN</name>
<comment type="caution">
    <text evidence="8">The sequence shown here is derived from an EMBL/GenBank/DDBJ whole genome shotgun (WGS) entry which is preliminary data.</text>
</comment>
<feature type="transmembrane region" description="Helical" evidence="6">
    <location>
        <begin position="38"/>
        <end position="59"/>
    </location>
</feature>
<dbReference type="SUPFAM" id="SSF103481">
    <property type="entry name" value="Multidrug resistance efflux transporter EmrE"/>
    <property type="match status" value="2"/>
</dbReference>
<feature type="transmembrane region" description="Helical" evidence="6">
    <location>
        <begin position="218"/>
        <end position="238"/>
    </location>
</feature>
<organism evidence="8 9">
    <name type="scientific">Protea cynaroides</name>
    <dbReference type="NCBI Taxonomy" id="273540"/>
    <lineage>
        <taxon>Eukaryota</taxon>
        <taxon>Viridiplantae</taxon>
        <taxon>Streptophyta</taxon>
        <taxon>Embryophyta</taxon>
        <taxon>Tracheophyta</taxon>
        <taxon>Spermatophyta</taxon>
        <taxon>Magnoliopsida</taxon>
        <taxon>Proteales</taxon>
        <taxon>Proteaceae</taxon>
        <taxon>Protea</taxon>
    </lineage>
</organism>
<protein>
    <recommendedName>
        <fullName evidence="6">WAT1-related protein</fullName>
    </recommendedName>
</protein>
<feature type="domain" description="EamA" evidence="7">
    <location>
        <begin position="13"/>
        <end position="129"/>
    </location>
</feature>
<feature type="transmembrane region" description="Helical" evidence="6">
    <location>
        <begin position="104"/>
        <end position="122"/>
    </location>
</feature>
<feature type="transmembrane region" description="Helical" evidence="6">
    <location>
        <begin position="250"/>
        <end position="271"/>
    </location>
</feature>
<dbReference type="EMBL" id="JAMYWD010000005">
    <property type="protein sequence ID" value="KAJ4972238.1"/>
    <property type="molecule type" value="Genomic_DNA"/>
</dbReference>
<dbReference type="PANTHER" id="PTHR31218">
    <property type="entry name" value="WAT1-RELATED PROTEIN"/>
    <property type="match status" value="1"/>
</dbReference>
<comment type="subcellular location">
    <subcellularLocation>
        <location evidence="1 6">Membrane</location>
        <topology evidence="1 6">Multi-pass membrane protein</topology>
    </subcellularLocation>
</comment>
<feature type="transmembrane region" description="Helical" evidence="6">
    <location>
        <begin position="309"/>
        <end position="328"/>
    </location>
</feature>
<dbReference type="GO" id="GO:0016020">
    <property type="term" value="C:membrane"/>
    <property type="evidence" value="ECO:0007669"/>
    <property type="project" value="UniProtKB-SubCell"/>
</dbReference>
<keyword evidence="5 6" id="KW-0472">Membrane</keyword>
<sequence>MGTLKTCAPYVGMVVIEFACAGLAILMKMSLNSGMSQLVYIVYRHLIAMLLIGPFAYFLEKKRRPSLSLHVVVKIFFLSLIGVTLFLNVYYAGLNYTSPTVATALGNASPGFTFVMALLLKMEKLRIDSAKGRAKVYGTLVCIGGALTFTFWKGGYYFKGFTRKPLIDIEATRVGVHGSRHHKEDWVKGSLLILTSYIASSAWLILQALISNVYPAPLSMNTLVCFFASLQCSVLALIFDRELTSWRLEWDVQLLTIIYSGVVSSAFVYCLQTWCISEKGPVFAAMFSPLVLVIVGLFSAIVFSERLHLGSLIGAFFTVVGLYIVLWGKSTDSCSEDSVGKDERFLDHQIQEVSTANQPLSRNIPTTTGKN</sequence>
<dbReference type="Proteomes" id="UP001141806">
    <property type="component" value="Unassembled WGS sequence"/>
</dbReference>
<evidence type="ECO:0000256" key="6">
    <source>
        <dbReference type="RuleBase" id="RU363077"/>
    </source>
</evidence>
<evidence type="ECO:0000256" key="1">
    <source>
        <dbReference type="ARBA" id="ARBA00004141"/>
    </source>
</evidence>
<keyword evidence="9" id="KW-1185">Reference proteome</keyword>
<keyword evidence="3 6" id="KW-0812">Transmembrane</keyword>
<dbReference type="InterPro" id="IPR030184">
    <property type="entry name" value="WAT1-related"/>
</dbReference>